<dbReference type="GO" id="GO:0020037">
    <property type="term" value="F:heme binding"/>
    <property type="evidence" value="ECO:0007669"/>
    <property type="project" value="InterPro"/>
</dbReference>
<dbReference type="InterPro" id="IPR006593">
    <property type="entry name" value="Cyt_b561/ferric_Rdtase_TM"/>
</dbReference>
<dbReference type="Gene3D" id="2.60.40.420">
    <property type="entry name" value="Cupredoxins - blue copper proteins"/>
    <property type="match status" value="3"/>
</dbReference>
<dbReference type="Gene3D" id="1.20.120.1770">
    <property type="match status" value="1"/>
</dbReference>
<evidence type="ECO:0000256" key="11">
    <source>
        <dbReference type="RuleBase" id="RU004241"/>
    </source>
</evidence>
<feature type="region of interest" description="Disordered" evidence="12">
    <location>
        <begin position="2402"/>
        <end position="2428"/>
    </location>
</feature>
<feature type="region of interest" description="Disordered" evidence="12">
    <location>
        <begin position="916"/>
        <end position="966"/>
    </location>
</feature>
<keyword evidence="4 13" id="KW-0812">Transmembrane</keyword>
<evidence type="ECO:0000256" key="12">
    <source>
        <dbReference type="SAM" id="MobiDB-lite"/>
    </source>
</evidence>
<feature type="compositionally biased region" description="Basic residues" evidence="12">
    <location>
        <begin position="3261"/>
        <end position="3271"/>
    </location>
</feature>
<evidence type="ECO:0000256" key="14">
    <source>
        <dbReference type="SAM" id="SignalP"/>
    </source>
</evidence>
<dbReference type="PRINTS" id="PR00459">
    <property type="entry name" value="ASPEROXIDASE"/>
</dbReference>
<comment type="subcellular location">
    <subcellularLocation>
        <location evidence="1">Membrane</location>
    </subcellularLocation>
</comment>
<keyword evidence="3" id="KW-0813">Transport</keyword>
<dbReference type="PROSITE" id="PS00080">
    <property type="entry name" value="MULTICOPPER_OXIDASE2"/>
    <property type="match status" value="1"/>
</dbReference>
<feature type="transmembrane region" description="Helical" evidence="13">
    <location>
        <begin position="880"/>
        <end position="899"/>
    </location>
</feature>
<evidence type="ECO:0000256" key="6">
    <source>
        <dbReference type="ARBA" id="ARBA00022982"/>
    </source>
</evidence>
<dbReference type="CDD" id="cd08760">
    <property type="entry name" value="Cyt_b561_FRRS1_like"/>
    <property type="match status" value="1"/>
</dbReference>
<evidence type="ECO:0000256" key="13">
    <source>
        <dbReference type="SAM" id="Phobius"/>
    </source>
</evidence>
<dbReference type="GO" id="GO:0005507">
    <property type="term" value="F:copper ion binding"/>
    <property type="evidence" value="ECO:0007669"/>
    <property type="project" value="InterPro"/>
</dbReference>
<dbReference type="Pfam" id="PF03351">
    <property type="entry name" value="DOMON"/>
    <property type="match status" value="1"/>
</dbReference>
<dbReference type="Pfam" id="PF00141">
    <property type="entry name" value="peroxidase"/>
    <property type="match status" value="3"/>
</dbReference>
<keyword evidence="8" id="KW-0560">Oxidoreductase</keyword>
<keyword evidence="5" id="KW-0479">Metal-binding</keyword>
<dbReference type="InterPro" id="IPR002207">
    <property type="entry name" value="Peroxidase_I"/>
</dbReference>
<dbReference type="InterPro" id="IPR044831">
    <property type="entry name" value="Ccp1-like"/>
</dbReference>
<dbReference type="GO" id="GO:0034599">
    <property type="term" value="P:cellular response to oxidative stress"/>
    <property type="evidence" value="ECO:0007669"/>
    <property type="project" value="InterPro"/>
</dbReference>
<keyword evidence="9 13" id="KW-0472">Membrane</keyword>
<feature type="transmembrane region" description="Helical" evidence="13">
    <location>
        <begin position="841"/>
        <end position="859"/>
    </location>
</feature>
<dbReference type="InterPro" id="IPR045266">
    <property type="entry name" value="DOH_DOMON"/>
</dbReference>
<dbReference type="Pfam" id="PF07731">
    <property type="entry name" value="Cu-oxidase_2"/>
    <property type="match status" value="1"/>
</dbReference>
<feature type="transmembrane region" description="Helical" evidence="13">
    <location>
        <begin position="804"/>
        <end position="829"/>
    </location>
</feature>
<feature type="signal peptide" evidence="14">
    <location>
        <begin position="1"/>
        <end position="18"/>
    </location>
</feature>
<feature type="domain" description="Cytochrome b561" evidence="17">
    <location>
        <begin position="724"/>
        <end position="931"/>
    </location>
</feature>
<sequence length="3271" mass="355851">MAPSGGVRALLLAPLVAAFPTYLTCNRPLTVGHVIMGKPAVESSDPVVAIEGKQCGSGTYAPGEELTVSVSGGGTYMLEFVGQPLTPPTIVSSTGTVNNVELVLKRTLLVLPNNLQQYTLGFNGAMNGPCIRVKPGDKIKLKLTNQATRTSNVHVHGLHIHGRAPGDSVFISIKSGDSYDYEYDIPSNHMGGTFLYHPHYHGSAAIQAGGGATGMLIIDDNPNQLPPEIAESPEILLLLTHLDMPLLKEIGLLEEEQCQTGHGNHTPGTAEECDEENWSNGPESGTPINVVLVNDQYQPVISMAANRWYRWRMGFMTPFGVLKPRVDGCETLLLAKDGIYVNPAPRAITRGFLGPGNRAEWMVRCPVGTHVFSSEDGRRRSLSGADSAPLIPTLATVEVTDQGYTACDLPTFSVSVPCYLVDLKTSEPEHTFAFQLGPTPFINGQIFLSPSNYIVSMPVGKVIQYDVSGLSIHPFHNHINSFQIVDEPTDTADGYFRAGDWHDTIVFGDYSASLRFQTDSFTGPQVLHCHELPHEDLGMMAVSEITGEENTIWPGAKQLDPSCTYSSVLEAPTILTEGTCSTASTPSSPGSQMNTVKATSVCYESDCRFMISYKDSTSVADSLEITVRYAGHAWLGIGVSPDGQMSAEAVAVIASFKDRLESHVYSLGGRTASAIQTNWVRVFEAESISREGGFSTLVVTFPYTDSCDNGELAICRNGRTVIIATRGSGDDFAVHPGQTRITLDGDNVHITPRSASWDMIFHVICMAIAWFFCAPVALLAARLRHYKSCNNWLVSKSSKNGMQIWFLLHRNCLVSASLLTLLGGITMFVATEFHFVQTHSYFGVATVVAVCVQILDAFLRPGHHHRFRKLWELLHRSLGVSIVILAMCSFGFGVGAFNYRVNREFSHASTIHGDLQPSCSRIPDSPPPSASPPRSTAPAVVSPAASASASPPPPAPAFSPPPLSVQDAVQEAARRIEEVCLADPSAGPTFIRLAWNDAGTYDSTSTSYGPRASMRFDPERSNPSNKGLGHAMALLEPVKQAVPSLSYADLWQLAAVVSIEMMGGPRVPFRVGRVDASGPEESAPAGLLPGAHDTAADLRRVFYRMGFNDANIVALAGKPAHREWQYDGKQYNSILGDGSMMLKADFALSSDPEFSTWTRLFARDELAWFEVFAESFWKLGGLGHNPASLVKVEVNLRALQAAVKEAAVLIQALVHTHRVGPAFVRLAWSDAATFNRTDNKYGPRASMRFDPELSNPSNKGLGRAMTLLEPVKQAVPALSYADLWQLAAVVSIEMMGGPRVPFRAGRVDASGPEECAPAGLLPGAHDTAADLRRVFYRMGFNDRDIVALVGAHTLGRCHPHLSGFNGAWTSDPLSFDNQYYKDLLGLQWALNGDVFENSLHDGRMMLKADIQLSTDPLFLKWTEAFAREEQLFFAAFSSAFQVLSELGHPSLWEASFTLSPIPAVPRLASDSICLNSAHGSCVVHLRWVSHRDNTVTATVKVTQIVGWIALAVSKDEHMVYPMPSHAVVGNEQNVNRFTLMAQDITSVSTSALLSPDQSLIESSFEHSNGFSELRFRTNITWFTRYMDANNGSLHFIYAHSTPGDEASDLGYHGVLNRGGREILAREWCQCGATSEILANVQQATNLIANIVRRQHVGPTLVRLAWNDAGTYDSVSGKYGPRASMRFDPERSNPSNKGLGHAMALLEPVKQAVPSLSYADLWQLAAVVSIEMMGGPRVPFRVGRVDASGPEESAPAGLLPGAHDTAADLRRVFYRMGFNDRDIVALVGAHTLGRCHPHLSGFNGAWTSDPLSFDNQYFVSMLNSAFAHDGRQWNSQHGTMMLDADIRLLNDSVFSAHVRRYASHQESFFTDFSSAYEKLSELGSRYLTRVHYSIPTFSPELALSDNRVLLKPGMELSWILHADGNVSATVTLHAIVGWIGIGISKSGRMVSPASSSAVVGAHEGVQVRELVAQDIGNVTRSAPLQGNQLLREASFSQADGVSSLTFRTSLSWFTRHTNVAGTGVWFIYAHGSSVDQSELFSYHGLNRGNMHVRDFVRDSNSNSAPPPPPLAAVRSIKPRDHIELTWVSTLTTTSFSLRVQQNVPWLALGISAEGNMISPQPSRAVVGTVGFGVQKRTLKAQDMTYISASAPLDAVQDLVDASVSRENGATILIFTVSQSFVTQFANGGSAVHLIYSHGEPGAATSAFSFGYHGPRRGSILIPDFVQREDSPLAPPPSPPRFPSSKAIELKPQDGVVLTVGSVDSALASIELVVETRVPWLAVAVSHSGWMVDPQPSKAIVADVTSASVRLYDLNYQSPAMPERSVAVDTGGVALNFSSIDYSNGATRLYVRVPISWLTMYADAGTKIWLLWAHGSASADKFPSYHTANRGTVSILRAHLLGEQASDSSPPPVSAPSSSPATSGGGNSGSSYDDCNCDATVDYCGELAAYNVAKCYISKVDVPSQHFDHKADEFEHVIELTSEVRMAWTVYGTYPSGEIKILIQARTLGWVGFGIRNASRQGGGANGNGMIQSDIYMGNVIDGVVSVQDSWSDIVAAPVPDEVVKGHSSNVYNIGGEEDRSTHTTTIYFTRKLASNDTWDHDILPGVEVPIIFAYSRKDVDSFTHYHGPTRGFDRVVLIPVDGEPDMTNIFVSVGVAFSILILAWAGDYGKRRMAAAAQRIARQEELFKQVEETMDRSGSFMFGMVLVPASSFLRNKKFVPFETLRDSNELKVFDTLKDAHDFAKDQTIIFFSHQWLGWEEPDPKNVHYNCMTTAVKQLVDLSPTASMDTTWVWVDYSCMPQRNGNTLSLAVSDLSDVAAVAGYFVVVAPSTMHVNTGLECDLSTYQARGWCRLEQFSYVCTGHTQNMLVATSGGPEPFAPYIAQPAEWKQQAMWVLQGQYTCCQRSANHSVGDASCDKDKLKHALLRMYLKATCHLPPCPLREQLLERDFEILTNNFYGPRVLTLARKKFEETAIKDSGSSFTSSFRFRRGSAGWRSMSGSSRNMRKGDQQTRYADALTDSFNKEKKSSFYLAETHRPKRSVLELIDNPMLESVRVHTWHDFRATVASALKLADHDDATVQALVNWATPESVHLYGQLSPEAMASAAATTTRVDASRNATLAIPHVSPESVASEALLCADHMAPHLAPRATAAKRASPAPQPAAPPTKRARPQPTRRLSATSRSPPVRADPAAASAPAASRGSPRVASRAPSVSVRTRRRGRPPGAGRGPQPQTGDNSPAGVTPARYPTSLDTYTTYFSRPSSRRPPRVRAV</sequence>
<feature type="domain" description="Plant heme peroxidase family profile" evidence="16">
    <location>
        <begin position="1656"/>
        <end position="1897"/>
    </location>
</feature>
<dbReference type="PANTHER" id="PTHR31356:SF66">
    <property type="entry name" value="CATALASE-PEROXIDASE"/>
    <property type="match status" value="1"/>
</dbReference>
<gene>
    <name evidence="18" type="ORF">AB1Y20_007966</name>
</gene>
<feature type="compositionally biased region" description="Pro residues" evidence="12">
    <location>
        <begin position="950"/>
        <end position="963"/>
    </location>
</feature>
<evidence type="ECO:0000256" key="3">
    <source>
        <dbReference type="ARBA" id="ARBA00022448"/>
    </source>
</evidence>
<keyword evidence="19" id="KW-1185">Reference proteome</keyword>
<accession>A0AB34IWF1</accession>
<dbReference type="PROSITE" id="PS50873">
    <property type="entry name" value="PEROXIDASE_4"/>
    <property type="match status" value="3"/>
</dbReference>
<evidence type="ECO:0000256" key="8">
    <source>
        <dbReference type="ARBA" id="ARBA00023002"/>
    </source>
</evidence>
<feature type="domain" description="DOMON" evidence="15">
    <location>
        <begin position="2480"/>
        <end position="2614"/>
    </location>
</feature>
<evidence type="ECO:0008006" key="20">
    <source>
        <dbReference type="Google" id="ProtNLM"/>
    </source>
</evidence>
<dbReference type="GO" id="GO:0004601">
    <property type="term" value="F:peroxidase activity"/>
    <property type="evidence" value="ECO:0007669"/>
    <property type="project" value="InterPro"/>
</dbReference>
<dbReference type="Proteomes" id="UP001515480">
    <property type="component" value="Unassembled WGS sequence"/>
</dbReference>
<dbReference type="InterPro" id="IPR010255">
    <property type="entry name" value="Haem_peroxidase_sf"/>
</dbReference>
<feature type="compositionally biased region" description="Low complexity" evidence="12">
    <location>
        <begin position="3171"/>
        <end position="3214"/>
    </location>
</feature>
<dbReference type="InterPro" id="IPR019793">
    <property type="entry name" value="Peroxidases_heam-ligand_BS"/>
</dbReference>
<feature type="compositionally biased region" description="Low complexity" evidence="12">
    <location>
        <begin position="3222"/>
        <end position="3234"/>
    </location>
</feature>
<keyword evidence="14" id="KW-0732">Signal</keyword>
<evidence type="ECO:0000313" key="19">
    <source>
        <dbReference type="Proteomes" id="UP001515480"/>
    </source>
</evidence>
<dbReference type="GO" id="GO:0003677">
    <property type="term" value="F:DNA binding"/>
    <property type="evidence" value="ECO:0007669"/>
    <property type="project" value="InterPro"/>
</dbReference>
<dbReference type="PROSITE" id="PS50836">
    <property type="entry name" value="DOMON"/>
    <property type="match status" value="2"/>
</dbReference>
<dbReference type="SMART" id="SM00665">
    <property type="entry name" value="B561"/>
    <property type="match status" value="1"/>
</dbReference>
<evidence type="ECO:0000256" key="2">
    <source>
        <dbReference type="ARBA" id="ARBA00010609"/>
    </source>
</evidence>
<dbReference type="SUPFAM" id="SSF49503">
    <property type="entry name" value="Cupredoxins"/>
    <property type="match status" value="3"/>
</dbReference>
<dbReference type="PRINTS" id="PR00458">
    <property type="entry name" value="PEROXIDASE"/>
</dbReference>
<dbReference type="Gene3D" id="1.10.520.10">
    <property type="match status" value="3"/>
</dbReference>
<name>A0AB34IWF1_PRYPA</name>
<dbReference type="PANTHER" id="PTHR31356">
    <property type="entry name" value="THYLAKOID LUMENAL 29 KDA PROTEIN, CHLOROPLASTIC-RELATED"/>
    <property type="match status" value="1"/>
</dbReference>
<keyword evidence="10" id="KW-0233">DNA recombination</keyword>
<dbReference type="PROSITE" id="PS00435">
    <property type="entry name" value="PEROXIDASE_1"/>
    <property type="match status" value="2"/>
</dbReference>
<keyword evidence="6" id="KW-0249">Electron transport</keyword>
<dbReference type="InterPro" id="IPR011010">
    <property type="entry name" value="DNA_brk_join_enz"/>
</dbReference>
<evidence type="ECO:0000313" key="18">
    <source>
        <dbReference type="EMBL" id="KAL1507110.1"/>
    </source>
</evidence>
<comment type="similarity">
    <text evidence="2">Belongs to the multicopper oxidase family.</text>
</comment>
<dbReference type="PROSITE" id="PS50939">
    <property type="entry name" value="CYTOCHROME_B561"/>
    <property type="match status" value="1"/>
</dbReference>
<dbReference type="Pfam" id="PF07732">
    <property type="entry name" value="Cu-oxidase_3"/>
    <property type="match status" value="1"/>
</dbReference>
<dbReference type="GO" id="GO:0015074">
    <property type="term" value="P:DNA integration"/>
    <property type="evidence" value="ECO:0007669"/>
    <property type="project" value="InterPro"/>
</dbReference>
<evidence type="ECO:0000259" key="17">
    <source>
        <dbReference type="PROSITE" id="PS50939"/>
    </source>
</evidence>
<dbReference type="InterPro" id="IPR005018">
    <property type="entry name" value="DOMON_domain"/>
</dbReference>
<dbReference type="GO" id="GO:0000302">
    <property type="term" value="P:response to reactive oxygen species"/>
    <property type="evidence" value="ECO:0007669"/>
    <property type="project" value="TreeGrafter"/>
</dbReference>
<evidence type="ECO:0000256" key="4">
    <source>
        <dbReference type="ARBA" id="ARBA00022692"/>
    </source>
</evidence>
<dbReference type="InterPro" id="IPR008972">
    <property type="entry name" value="Cupredoxin"/>
</dbReference>
<evidence type="ECO:0000259" key="15">
    <source>
        <dbReference type="PROSITE" id="PS50836"/>
    </source>
</evidence>
<dbReference type="SUPFAM" id="SSF48113">
    <property type="entry name" value="Heme-dependent peroxidases"/>
    <property type="match status" value="3"/>
</dbReference>
<organism evidence="18 19">
    <name type="scientific">Prymnesium parvum</name>
    <name type="common">Toxic golden alga</name>
    <dbReference type="NCBI Taxonomy" id="97485"/>
    <lineage>
        <taxon>Eukaryota</taxon>
        <taxon>Haptista</taxon>
        <taxon>Haptophyta</taxon>
        <taxon>Prymnesiophyceae</taxon>
        <taxon>Prymnesiales</taxon>
        <taxon>Prymnesiaceae</taxon>
        <taxon>Prymnesium</taxon>
    </lineage>
</organism>
<protein>
    <recommendedName>
        <fullName evidence="20">Peroxidase</fullName>
    </recommendedName>
</protein>
<evidence type="ECO:0000256" key="1">
    <source>
        <dbReference type="ARBA" id="ARBA00004370"/>
    </source>
</evidence>
<feature type="domain" description="DOMON" evidence="15">
    <location>
        <begin position="1911"/>
        <end position="2030"/>
    </location>
</feature>
<feature type="compositionally biased region" description="Low complexity" evidence="12">
    <location>
        <begin position="932"/>
        <end position="949"/>
    </location>
</feature>
<feature type="chain" id="PRO_5044212267" description="Peroxidase" evidence="14">
    <location>
        <begin position="19"/>
        <end position="3271"/>
    </location>
</feature>
<evidence type="ECO:0000256" key="10">
    <source>
        <dbReference type="ARBA" id="ARBA00023172"/>
    </source>
</evidence>
<evidence type="ECO:0000256" key="9">
    <source>
        <dbReference type="ARBA" id="ARBA00023136"/>
    </source>
</evidence>
<dbReference type="InterPro" id="IPR011707">
    <property type="entry name" value="Cu-oxidase-like_N"/>
</dbReference>
<proteinExistence type="inferred from homology"/>
<dbReference type="CDD" id="cd09631">
    <property type="entry name" value="DOMON_DOH"/>
    <property type="match status" value="3"/>
</dbReference>
<dbReference type="SMART" id="SM00664">
    <property type="entry name" value="DoH"/>
    <property type="match status" value="4"/>
</dbReference>
<dbReference type="EMBL" id="JBGBPQ010000018">
    <property type="protein sequence ID" value="KAL1507110.1"/>
    <property type="molecule type" value="Genomic_DNA"/>
</dbReference>
<dbReference type="InterPro" id="IPR013762">
    <property type="entry name" value="Integrase-like_cat_sf"/>
</dbReference>
<dbReference type="InterPro" id="IPR011706">
    <property type="entry name" value="Cu-oxidase_C"/>
</dbReference>
<dbReference type="GO" id="GO:0016020">
    <property type="term" value="C:membrane"/>
    <property type="evidence" value="ECO:0007669"/>
    <property type="project" value="UniProtKB-SubCell"/>
</dbReference>
<reference evidence="18 19" key="1">
    <citation type="journal article" date="2024" name="Science">
        <title>Giant polyketide synthase enzymes in the biosynthesis of giant marine polyether toxins.</title>
        <authorList>
            <person name="Fallon T.R."/>
            <person name="Shende V.V."/>
            <person name="Wierzbicki I.H."/>
            <person name="Pendleton A.L."/>
            <person name="Watervoot N.F."/>
            <person name="Auber R.P."/>
            <person name="Gonzalez D.J."/>
            <person name="Wisecaver J.H."/>
            <person name="Moore B.S."/>
        </authorList>
    </citation>
    <scope>NUCLEOTIDE SEQUENCE [LARGE SCALE GENOMIC DNA]</scope>
    <source>
        <strain evidence="18 19">12B1</strain>
    </source>
</reference>
<dbReference type="Gene3D" id="1.10.443.10">
    <property type="entry name" value="Intergrase catalytic core"/>
    <property type="match status" value="1"/>
</dbReference>
<feature type="domain" description="Plant heme peroxidase family profile" evidence="16">
    <location>
        <begin position="976"/>
        <end position="1154"/>
    </location>
</feature>
<dbReference type="Gene3D" id="1.10.420.10">
    <property type="entry name" value="Peroxidase, domain 2"/>
    <property type="match status" value="3"/>
</dbReference>
<dbReference type="Pfam" id="PF03188">
    <property type="entry name" value="Cytochrom_B561"/>
    <property type="match status" value="1"/>
</dbReference>
<dbReference type="GO" id="GO:0006310">
    <property type="term" value="P:DNA recombination"/>
    <property type="evidence" value="ECO:0007669"/>
    <property type="project" value="UniProtKB-KW"/>
</dbReference>
<comment type="caution">
    <text evidence="18">The sequence shown here is derived from an EMBL/GenBank/DDBJ whole genome shotgun (WGS) entry which is preliminary data.</text>
</comment>
<dbReference type="SUPFAM" id="SSF56349">
    <property type="entry name" value="DNA breaking-rejoining enzymes"/>
    <property type="match status" value="1"/>
</dbReference>
<feature type="region of interest" description="Disordered" evidence="12">
    <location>
        <begin position="3148"/>
        <end position="3271"/>
    </location>
</feature>
<feature type="transmembrane region" description="Helical" evidence="13">
    <location>
        <begin position="759"/>
        <end position="783"/>
    </location>
</feature>
<keyword evidence="7 13" id="KW-1133">Transmembrane helix</keyword>
<dbReference type="InterPro" id="IPR002016">
    <property type="entry name" value="Haem_peroxidase"/>
</dbReference>
<dbReference type="InterPro" id="IPR002355">
    <property type="entry name" value="Cu_oxidase_Cu_BS"/>
</dbReference>
<comment type="similarity">
    <text evidence="11">Belongs to the peroxidase family.</text>
</comment>
<evidence type="ECO:0000259" key="16">
    <source>
        <dbReference type="PROSITE" id="PS50873"/>
    </source>
</evidence>
<dbReference type="GO" id="GO:0042744">
    <property type="term" value="P:hydrogen peroxide catabolic process"/>
    <property type="evidence" value="ECO:0007669"/>
    <property type="project" value="TreeGrafter"/>
</dbReference>
<evidence type="ECO:0000256" key="7">
    <source>
        <dbReference type="ARBA" id="ARBA00022989"/>
    </source>
</evidence>
<feature type="region of interest" description="Disordered" evidence="12">
    <location>
        <begin position="259"/>
        <end position="281"/>
    </location>
</feature>
<feature type="domain" description="Plant heme peroxidase family profile" evidence="16">
    <location>
        <begin position="1230"/>
        <end position="1447"/>
    </location>
</feature>
<evidence type="ECO:0000256" key="5">
    <source>
        <dbReference type="ARBA" id="ARBA00022723"/>
    </source>
</evidence>